<dbReference type="AlphaFoldDB" id="R4XGT8"/>
<feature type="region of interest" description="Disordered" evidence="1">
    <location>
        <begin position="1"/>
        <end position="76"/>
    </location>
</feature>
<comment type="caution">
    <text evidence="2">The sequence shown here is derived from an EMBL/GenBank/DDBJ whole genome shotgun (WGS) entry which is preliminary data.</text>
</comment>
<dbReference type="VEuPathDB" id="FungiDB:TAPDE_005697"/>
<dbReference type="eggNOG" id="KOG4679">
    <property type="taxonomic scope" value="Eukaryota"/>
</dbReference>
<organism evidence="2 3">
    <name type="scientific">Taphrina deformans (strain PYCC 5710 / ATCC 11124 / CBS 356.35 / IMI 108563 / JCM 9778 / NBRC 8474)</name>
    <name type="common">Peach leaf curl fungus</name>
    <name type="synonym">Lalaria deformans</name>
    <dbReference type="NCBI Taxonomy" id="1097556"/>
    <lineage>
        <taxon>Eukaryota</taxon>
        <taxon>Fungi</taxon>
        <taxon>Dikarya</taxon>
        <taxon>Ascomycota</taxon>
        <taxon>Taphrinomycotina</taxon>
        <taxon>Taphrinomycetes</taxon>
        <taxon>Taphrinales</taxon>
        <taxon>Taphrinaceae</taxon>
        <taxon>Taphrina</taxon>
    </lineage>
</organism>
<evidence type="ECO:0000313" key="3">
    <source>
        <dbReference type="Proteomes" id="UP000013776"/>
    </source>
</evidence>
<evidence type="ECO:0008006" key="4">
    <source>
        <dbReference type="Google" id="ProtNLM"/>
    </source>
</evidence>
<keyword evidence="3" id="KW-1185">Reference proteome</keyword>
<dbReference type="Proteomes" id="UP000013776">
    <property type="component" value="Unassembled WGS sequence"/>
</dbReference>
<proteinExistence type="predicted"/>
<dbReference type="PANTHER" id="PTHR43830:SF3">
    <property type="entry name" value="PROTEIN PSP1"/>
    <property type="match status" value="1"/>
</dbReference>
<feature type="region of interest" description="Disordered" evidence="1">
    <location>
        <begin position="145"/>
        <end position="169"/>
    </location>
</feature>
<name>R4XGT8_TAPDE</name>
<accession>R4XGT8</accession>
<protein>
    <recommendedName>
        <fullName evidence="4">PSP1 C-terminal domain-containing protein</fullName>
    </recommendedName>
</protein>
<dbReference type="EMBL" id="CAHR02000455">
    <property type="protein sequence ID" value="CCG85102.1"/>
    <property type="molecule type" value="Genomic_DNA"/>
</dbReference>
<gene>
    <name evidence="2" type="ORF">TAPDE_005697</name>
</gene>
<feature type="compositionally biased region" description="Polar residues" evidence="1">
    <location>
        <begin position="66"/>
        <end position="76"/>
    </location>
</feature>
<evidence type="ECO:0000313" key="2">
    <source>
        <dbReference type="EMBL" id="CCG85102.1"/>
    </source>
</evidence>
<sequence length="408" mass="45711">MQEVENAIVSSGSTSSEDDDREHSIARRRDSGASQERWAESISSSSIGPSIWGSHMQTQERGRASRSASFSVGQEQSKAVNSMSALHMQEPQEIQAYDQTRLLREQFQQMKFKNRSKSSYAAAWHVPEFDEVCSSDNAIMDEDDSISRFRNNDPPGLRYTTPSNPRVGTLRDRERRSSFNSTVPQNSLDFKSHIPVAETAKRESYNLLPGPGPEMLSRDSLIQHLSIKNQDLQTNDSPIISGTTEGYSTFMADVDRYFSCDDHRTRTRTHLAQTAAAQSALMTQPYTSIPSGLLYIVEFKACRTDVFYVAEGSGLRVNIGDLVIVEADRGRDLGKVIRENVSLAQVRALKAQQAREQAMAMGGQQDETEKINFNNIQPKLIYRLSQPSEIKCGCKSLRPPHFRLQSST</sequence>
<dbReference type="InterPro" id="IPR047767">
    <property type="entry name" value="PSP1-like"/>
</dbReference>
<feature type="compositionally biased region" description="Basic and acidic residues" evidence="1">
    <location>
        <begin position="21"/>
        <end position="31"/>
    </location>
</feature>
<evidence type="ECO:0000256" key="1">
    <source>
        <dbReference type="SAM" id="MobiDB-lite"/>
    </source>
</evidence>
<dbReference type="OrthoDB" id="243127at2759"/>
<dbReference type="PANTHER" id="PTHR43830">
    <property type="entry name" value="PROTEIN PSP1"/>
    <property type="match status" value="1"/>
</dbReference>
<reference evidence="2 3" key="1">
    <citation type="journal article" date="2013" name="MBio">
        <title>Genome sequencing of the plant pathogen Taphrina deformans, the causal agent of peach leaf curl.</title>
        <authorList>
            <person name="Cisse O.H."/>
            <person name="Almeida J.M.G.C.F."/>
            <person name="Fonseca A."/>
            <person name="Kumar A.A."/>
            <person name="Salojaervi J."/>
            <person name="Overmyer K."/>
            <person name="Hauser P.M."/>
            <person name="Pagni M."/>
        </authorList>
    </citation>
    <scope>NUCLEOTIDE SEQUENCE [LARGE SCALE GENOMIC DNA]</scope>
    <source>
        <strain evidence="3">PYCC 5710 / ATCC 11124 / CBS 356.35 / IMI 108563 / JCM 9778 / NBRC 8474</strain>
    </source>
</reference>
<dbReference type="GO" id="GO:0005737">
    <property type="term" value="C:cytoplasm"/>
    <property type="evidence" value="ECO:0007669"/>
    <property type="project" value="TreeGrafter"/>
</dbReference>
<feature type="compositionally biased region" description="Low complexity" evidence="1">
    <location>
        <begin position="41"/>
        <end position="54"/>
    </location>
</feature>